<dbReference type="Proteomes" id="UP001217089">
    <property type="component" value="Unassembled WGS sequence"/>
</dbReference>
<evidence type="ECO:0000259" key="18">
    <source>
        <dbReference type="PROSITE" id="PS50859"/>
    </source>
</evidence>
<dbReference type="InterPro" id="IPR001388">
    <property type="entry name" value="Synaptobrevin-like"/>
</dbReference>
<keyword evidence="4 17" id="KW-0812">Transmembrane</keyword>
<dbReference type="SUPFAM" id="SSF58038">
    <property type="entry name" value="SNARE fusion complex"/>
    <property type="match status" value="1"/>
</dbReference>
<evidence type="ECO:0000256" key="12">
    <source>
        <dbReference type="ARBA" id="ARBA00037875"/>
    </source>
</evidence>
<evidence type="ECO:0000256" key="14">
    <source>
        <dbReference type="ARBA" id="ARBA00042194"/>
    </source>
</evidence>
<evidence type="ECO:0000256" key="6">
    <source>
        <dbReference type="ARBA" id="ARBA00022989"/>
    </source>
</evidence>
<feature type="compositionally biased region" description="Polar residues" evidence="16">
    <location>
        <begin position="224"/>
        <end position="236"/>
    </location>
</feature>
<evidence type="ECO:0000256" key="16">
    <source>
        <dbReference type="SAM" id="MobiDB-lite"/>
    </source>
</evidence>
<protein>
    <recommendedName>
        <fullName evidence="13">Vesicle-associated membrane protein 7</fullName>
    </recommendedName>
    <alternativeName>
        <fullName evidence="14">Synaptobrevin-like protein 1</fullName>
    </alternativeName>
</protein>
<evidence type="ECO:0000256" key="3">
    <source>
        <dbReference type="ARBA" id="ARBA00022448"/>
    </source>
</evidence>
<dbReference type="PRINTS" id="PR00219">
    <property type="entry name" value="SYNAPTOBREVN"/>
</dbReference>
<keyword evidence="3" id="KW-0813">Transport</keyword>
<dbReference type="InterPro" id="IPR051097">
    <property type="entry name" value="Synaptobrevin-like_transport"/>
</dbReference>
<evidence type="ECO:0000256" key="10">
    <source>
        <dbReference type="ARBA" id="ARBA00037845"/>
    </source>
</evidence>
<dbReference type="InterPro" id="IPR042855">
    <property type="entry name" value="V_SNARE_CC"/>
</dbReference>
<evidence type="ECO:0000256" key="8">
    <source>
        <dbReference type="ARBA" id="ARBA00037801"/>
    </source>
</evidence>
<evidence type="ECO:0000256" key="4">
    <source>
        <dbReference type="ARBA" id="ARBA00022692"/>
    </source>
</evidence>
<comment type="caution">
    <text evidence="20">The sequence shown here is derived from an EMBL/GenBank/DDBJ whole genome shotgun (WGS) entry which is preliminary data.</text>
</comment>
<keyword evidence="15" id="KW-0175">Coiled coil</keyword>
<feature type="domain" description="V-SNARE coiled-coil homology" evidence="19">
    <location>
        <begin position="124"/>
        <end position="184"/>
    </location>
</feature>
<feature type="region of interest" description="Disordered" evidence="16">
    <location>
        <begin position="217"/>
        <end position="236"/>
    </location>
</feature>
<evidence type="ECO:0000256" key="11">
    <source>
        <dbReference type="ARBA" id="ARBA00037863"/>
    </source>
</evidence>
<feature type="domain" description="Longin" evidence="18">
    <location>
        <begin position="7"/>
        <end position="112"/>
    </location>
</feature>
<evidence type="ECO:0000256" key="17">
    <source>
        <dbReference type="SAM" id="Phobius"/>
    </source>
</evidence>
<evidence type="ECO:0000256" key="15">
    <source>
        <dbReference type="PROSITE-ProRule" id="PRU00290"/>
    </source>
</evidence>
<reference evidence="20 21" key="1">
    <citation type="submission" date="2022-12" db="EMBL/GenBank/DDBJ databases">
        <title>Chromosome-level genome of Tegillarca granosa.</title>
        <authorList>
            <person name="Kim J."/>
        </authorList>
    </citation>
    <scope>NUCLEOTIDE SEQUENCE [LARGE SCALE GENOMIC DNA]</scope>
    <source>
        <strain evidence="20">Teg-2019</strain>
        <tissue evidence="20">Adductor muscle</tissue>
    </source>
</reference>
<gene>
    <name evidence="20" type="ORF">KUTeg_003378</name>
</gene>
<dbReference type="PROSITE" id="PS00417">
    <property type="entry name" value="SYNAPTOBREVIN"/>
    <property type="match status" value="1"/>
</dbReference>
<sequence>MTITYSCIARGTTVLCKHQVGSGTLQSTVDAMLPNIPTRNDGKTTYKSENYLFHCLIENGMIYMCAATPQFGKNQPYNYLAEIKRKFQSGMLSMKAVTAGHLELNDEFSLVMAQEMEKFSKPDNVSKLRSQVDEVKEVMTQNIERVLERGDRLDDLVDKTEDLENSAATFQKTSRKIKKKYYWKNMKMKIIIVVVVTVIIVVIVMIILATQGVFNSNSSSNNNQVPSTTQTAIQNG</sequence>
<keyword evidence="6 17" id="KW-1133">Transmembrane helix</keyword>
<evidence type="ECO:0000256" key="9">
    <source>
        <dbReference type="ARBA" id="ARBA00037803"/>
    </source>
</evidence>
<keyword evidence="7 17" id="KW-0472">Membrane</keyword>
<dbReference type="SUPFAM" id="SSF64356">
    <property type="entry name" value="SNARE-like"/>
    <property type="match status" value="1"/>
</dbReference>
<keyword evidence="21" id="KW-1185">Reference proteome</keyword>
<accession>A0ABQ9FNT7</accession>
<dbReference type="Gene3D" id="3.30.450.50">
    <property type="entry name" value="Longin domain"/>
    <property type="match status" value="1"/>
</dbReference>
<evidence type="ECO:0000313" key="21">
    <source>
        <dbReference type="Proteomes" id="UP001217089"/>
    </source>
</evidence>
<dbReference type="InterPro" id="IPR011012">
    <property type="entry name" value="Longin-like_dom_sf"/>
</dbReference>
<proteinExistence type="inferred from homology"/>
<dbReference type="InterPro" id="IPR010908">
    <property type="entry name" value="Longin_dom"/>
</dbReference>
<dbReference type="PANTHER" id="PTHR21136">
    <property type="entry name" value="SNARE PROTEINS"/>
    <property type="match status" value="1"/>
</dbReference>
<comment type="subcellular location">
    <subcellularLocation>
        <location evidence="12">Cytoplasmic vesicle</location>
        <location evidence="12">Phagosome membrane</location>
        <topology evidence="12">Single-pass type IV membrane protein</topology>
    </subcellularLocation>
    <subcellularLocation>
        <location evidence="9">Cytoplasmic vesicle</location>
        <location evidence="9">Secretory vesicle membrane</location>
        <topology evidence="9">Single-pass type IV membrane protein</topology>
    </subcellularLocation>
    <subcellularLocation>
        <location evidence="1">Endoplasmic reticulum membrane</location>
        <topology evidence="1">Single-pass type IV membrane protein</topology>
    </subcellularLocation>
    <subcellularLocation>
        <location evidence="8">Golgi apparatus</location>
        <location evidence="8">trans-Golgi network membrane</location>
        <topology evidence="8">Single-pass type IV membrane protein</topology>
    </subcellularLocation>
    <subcellularLocation>
        <location evidence="10">Late endosome membrane</location>
        <topology evidence="10">Single-pass type IV membrane protein</topology>
    </subcellularLocation>
    <subcellularLocation>
        <location evidence="11">Lysosome membrane</location>
        <topology evidence="11">Single-pass type IV membrane protein</topology>
    </subcellularLocation>
</comment>
<feature type="transmembrane region" description="Helical" evidence="17">
    <location>
        <begin position="190"/>
        <end position="214"/>
    </location>
</feature>
<evidence type="ECO:0000313" key="20">
    <source>
        <dbReference type="EMBL" id="KAJ8318287.1"/>
    </source>
</evidence>
<evidence type="ECO:0000256" key="1">
    <source>
        <dbReference type="ARBA" id="ARBA00004163"/>
    </source>
</evidence>
<name>A0ABQ9FNT7_TEGGR</name>
<dbReference type="Pfam" id="PF13774">
    <property type="entry name" value="Longin"/>
    <property type="match status" value="1"/>
</dbReference>
<evidence type="ECO:0000256" key="7">
    <source>
        <dbReference type="ARBA" id="ARBA00023136"/>
    </source>
</evidence>
<dbReference type="PANTHER" id="PTHR21136:SF168">
    <property type="entry name" value="VESICLE-ASSOCIATED MEMBRANE PROTEIN 9"/>
    <property type="match status" value="1"/>
</dbReference>
<dbReference type="SMART" id="SM01270">
    <property type="entry name" value="Longin"/>
    <property type="match status" value="1"/>
</dbReference>
<dbReference type="CDD" id="cd15868">
    <property type="entry name" value="R-SNARE_VAMP8"/>
    <property type="match status" value="1"/>
</dbReference>
<dbReference type="CDD" id="cd14824">
    <property type="entry name" value="Longin"/>
    <property type="match status" value="1"/>
</dbReference>
<comment type="similarity">
    <text evidence="2">Belongs to the synaptobrevin family.</text>
</comment>
<evidence type="ECO:0000256" key="13">
    <source>
        <dbReference type="ARBA" id="ARBA00039269"/>
    </source>
</evidence>
<dbReference type="Pfam" id="PF00957">
    <property type="entry name" value="Synaptobrevin"/>
    <property type="match status" value="1"/>
</dbReference>
<dbReference type="PROSITE" id="PS50859">
    <property type="entry name" value="LONGIN"/>
    <property type="match status" value="1"/>
</dbReference>
<organism evidence="20 21">
    <name type="scientific">Tegillarca granosa</name>
    <name type="common">Malaysian cockle</name>
    <name type="synonym">Anadara granosa</name>
    <dbReference type="NCBI Taxonomy" id="220873"/>
    <lineage>
        <taxon>Eukaryota</taxon>
        <taxon>Metazoa</taxon>
        <taxon>Spiralia</taxon>
        <taxon>Lophotrochozoa</taxon>
        <taxon>Mollusca</taxon>
        <taxon>Bivalvia</taxon>
        <taxon>Autobranchia</taxon>
        <taxon>Pteriomorphia</taxon>
        <taxon>Arcoida</taxon>
        <taxon>Arcoidea</taxon>
        <taxon>Arcidae</taxon>
        <taxon>Tegillarca</taxon>
    </lineage>
</organism>
<evidence type="ECO:0000259" key="19">
    <source>
        <dbReference type="PROSITE" id="PS50892"/>
    </source>
</evidence>
<keyword evidence="5" id="KW-0653">Protein transport</keyword>
<dbReference type="PROSITE" id="PS50892">
    <property type="entry name" value="V_SNARE"/>
    <property type="match status" value="1"/>
</dbReference>
<dbReference type="EMBL" id="JARBDR010000214">
    <property type="protein sequence ID" value="KAJ8318287.1"/>
    <property type="molecule type" value="Genomic_DNA"/>
</dbReference>
<evidence type="ECO:0000256" key="2">
    <source>
        <dbReference type="ARBA" id="ARBA00008025"/>
    </source>
</evidence>
<dbReference type="Gene3D" id="1.20.5.110">
    <property type="match status" value="1"/>
</dbReference>
<evidence type="ECO:0000256" key="5">
    <source>
        <dbReference type="ARBA" id="ARBA00022927"/>
    </source>
</evidence>